<evidence type="ECO:0000256" key="7">
    <source>
        <dbReference type="PIRNR" id="PIRNR000077"/>
    </source>
</evidence>
<evidence type="ECO:0000256" key="9">
    <source>
        <dbReference type="PIRSR" id="PIRSR000077-4"/>
    </source>
</evidence>
<evidence type="ECO:0000256" key="3">
    <source>
        <dbReference type="ARBA" id="ARBA00022982"/>
    </source>
</evidence>
<evidence type="ECO:0000256" key="6">
    <source>
        <dbReference type="NCBIfam" id="TIGR01068"/>
    </source>
</evidence>
<name>A0AAD1KEJ8_9GAMM</name>
<evidence type="ECO:0000313" key="11">
    <source>
        <dbReference type="EMBL" id="BCV46767.1"/>
    </source>
</evidence>
<dbReference type="FunFam" id="3.40.30.10:FF:000001">
    <property type="entry name" value="Thioredoxin"/>
    <property type="match status" value="1"/>
</dbReference>
<evidence type="ECO:0000256" key="2">
    <source>
        <dbReference type="ARBA" id="ARBA00022448"/>
    </source>
</evidence>
<accession>A0AAD1KEJ8</accession>
<dbReference type="CDD" id="cd02947">
    <property type="entry name" value="TRX_family"/>
    <property type="match status" value="1"/>
</dbReference>
<dbReference type="GO" id="GO:0005829">
    <property type="term" value="C:cytosol"/>
    <property type="evidence" value="ECO:0007669"/>
    <property type="project" value="TreeGrafter"/>
</dbReference>
<dbReference type="NCBIfam" id="NF006898">
    <property type="entry name" value="PRK09381.1"/>
    <property type="match status" value="1"/>
</dbReference>
<dbReference type="InterPro" id="IPR017937">
    <property type="entry name" value="Thioredoxin_CS"/>
</dbReference>
<dbReference type="PANTHER" id="PTHR45663:SF11">
    <property type="entry name" value="GEO12009P1"/>
    <property type="match status" value="1"/>
</dbReference>
<protein>
    <recommendedName>
        <fullName evidence="6 7">Thioredoxin</fullName>
    </recommendedName>
</protein>
<keyword evidence="3" id="KW-0249">Electron transport</keyword>
<feature type="active site" description="Nucleophile" evidence="8">
    <location>
        <position position="44"/>
    </location>
</feature>
<gene>
    <name evidence="11" type="primary">trxA</name>
    <name evidence="11" type="ORF">TUM17379_37850</name>
</gene>
<dbReference type="Proteomes" id="UP000825078">
    <property type="component" value="Chromosome"/>
</dbReference>
<dbReference type="SUPFAM" id="SSF52833">
    <property type="entry name" value="Thioredoxin-like"/>
    <property type="match status" value="1"/>
</dbReference>
<evidence type="ECO:0000256" key="4">
    <source>
        <dbReference type="ARBA" id="ARBA00023157"/>
    </source>
</evidence>
<organism evidence="11 12">
    <name type="scientific">Shewanella algae</name>
    <dbReference type="NCBI Taxonomy" id="38313"/>
    <lineage>
        <taxon>Bacteria</taxon>
        <taxon>Pseudomonadati</taxon>
        <taxon>Pseudomonadota</taxon>
        <taxon>Gammaproteobacteria</taxon>
        <taxon>Alteromonadales</taxon>
        <taxon>Shewanellaceae</taxon>
        <taxon>Shewanella</taxon>
    </lineage>
</organism>
<dbReference type="GO" id="GO:0045454">
    <property type="term" value="P:cell redox homeostasis"/>
    <property type="evidence" value="ECO:0007669"/>
    <property type="project" value="TreeGrafter"/>
</dbReference>
<proteinExistence type="inferred from homology"/>
<feature type="disulfide bond" description="Redox-active" evidence="9">
    <location>
        <begin position="41"/>
        <end position="44"/>
    </location>
</feature>
<dbReference type="PANTHER" id="PTHR45663">
    <property type="entry name" value="GEO12009P1"/>
    <property type="match status" value="1"/>
</dbReference>
<dbReference type="PRINTS" id="PR00421">
    <property type="entry name" value="THIOREDOXIN"/>
</dbReference>
<feature type="site" description="Contributes to redox potential value" evidence="8">
    <location>
        <position position="43"/>
    </location>
</feature>
<dbReference type="EMBL" id="AP024613">
    <property type="protein sequence ID" value="BCV46767.1"/>
    <property type="molecule type" value="Genomic_DNA"/>
</dbReference>
<dbReference type="AlphaFoldDB" id="A0AAD1KEJ8"/>
<feature type="domain" description="Thioredoxin" evidence="10">
    <location>
        <begin position="1"/>
        <end position="116"/>
    </location>
</feature>
<evidence type="ECO:0000256" key="8">
    <source>
        <dbReference type="PIRSR" id="PIRSR000077-1"/>
    </source>
</evidence>
<reference evidence="11" key="1">
    <citation type="submission" date="2021-05" db="EMBL/GenBank/DDBJ databases">
        <title>Molecular characterization for Shewanella algae harboring chromosomal blaOXA-55-like strains isolated from clinical and environment sample.</title>
        <authorList>
            <person name="Ohama Y."/>
            <person name="Aoki K."/>
            <person name="Harada S."/>
            <person name="Moriya K."/>
            <person name="Ishii Y."/>
            <person name="Tateda K."/>
        </authorList>
    </citation>
    <scope>NUCLEOTIDE SEQUENCE</scope>
    <source>
        <strain evidence="11">TUM17379</strain>
    </source>
</reference>
<feature type="site" description="Contributes to redox potential value" evidence="8">
    <location>
        <position position="42"/>
    </location>
</feature>
<dbReference type="Pfam" id="PF00085">
    <property type="entry name" value="Thioredoxin"/>
    <property type="match status" value="1"/>
</dbReference>
<dbReference type="PROSITE" id="PS00194">
    <property type="entry name" value="THIOREDOXIN_1"/>
    <property type="match status" value="1"/>
</dbReference>
<dbReference type="NCBIfam" id="TIGR01068">
    <property type="entry name" value="thioredoxin"/>
    <property type="match status" value="1"/>
</dbReference>
<comment type="similarity">
    <text evidence="1 7">Belongs to the thioredoxin family.</text>
</comment>
<dbReference type="PROSITE" id="PS51352">
    <property type="entry name" value="THIOREDOXIN_2"/>
    <property type="match status" value="1"/>
</dbReference>
<evidence type="ECO:0000256" key="5">
    <source>
        <dbReference type="ARBA" id="ARBA00023284"/>
    </source>
</evidence>
<dbReference type="Gene3D" id="3.40.30.10">
    <property type="entry name" value="Glutaredoxin"/>
    <property type="match status" value="1"/>
</dbReference>
<evidence type="ECO:0000256" key="1">
    <source>
        <dbReference type="ARBA" id="ARBA00008987"/>
    </source>
</evidence>
<feature type="site" description="Contributes to redox potential value" evidence="8">
    <location>
        <position position="35"/>
    </location>
</feature>
<evidence type="ECO:0000259" key="10">
    <source>
        <dbReference type="PROSITE" id="PS51352"/>
    </source>
</evidence>
<feature type="active site" description="Nucleophile" evidence="8">
    <location>
        <position position="41"/>
    </location>
</feature>
<dbReference type="InterPro" id="IPR013766">
    <property type="entry name" value="Thioredoxin_domain"/>
</dbReference>
<evidence type="ECO:0000313" key="12">
    <source>
        <dbReference type="Proteomes" id="UP000825078"/>
    </source>
</evidence>
<keyword evidence="5 9" id="KW-0676">Redox-active center</keyword>
<sequence>MATQLENIMSDKIVYLSDDSFENDVLKSELPVLVDFWAEWCGPCKMIAPILDDVAEEYAGKLTIAKLNIDQNNASPVKYGVRSIPTLLLFKNGELVANQVGALSKTQLKEFIDAQI</sequence>
<dbReference type="PIRSF" id="PIRSF000077">
    <property type="entry name" value="Thioredoxin"/>
    <property type="match status" value="1"/>
</dbReference>
<keyword evidence="4 9" id="KW-1015">Disulfide bond</keyword>
<dbReference type="InterPro" id="IPR005746">
    <property type="entry name" value="Thioredoxin"/>
</dbReference>
<dbReference type="GO" id="GO:0015035">
    <property type="term" value="F:protein-disulfide reductase activity"/>
    <property type="evidence" value="ECO:0007669"/>
    <property type="project" value="UniProtKB-UniRule"/>
</dbReference>
<keyword evidence="2" id="KW-0813">Transport</keyword>
<dbReference type="InterPro" id="IPR036249">
    <property type="entry name" value="Thioredoxin-like_sf"/>
</dbReference>